<dbReference type="AlphaFoldDB" id="A0A9P1MAK9"/>
<gene>
    <name evidence="11" type="ORF">PPNO1_LOCUS3544</name>
</gene>
<dbReference type="GO" id="GO:0004674">
    <property type="term" value="F:protein serine/threonine kinase activity"/>
    <property type="evidence" value="ECO:0007669"/>
    <property type="project" value="UniProtKB-KW"/>
</dbReference>
<evidence type="ECO:0000259" key="10">
    <source>
        <dbReference type="Pfam" id="PF13393"/>
    </source>
</evidence>
<evidence type="ECO:0000256" key="1">
    <source>
        <dbReference type="ARBA" id="ARBA00012513"/>
    </source>
</evidence>
<organism evidence="11 12">
    <name type="scientific">Parascedosporium putredinis</name>
    <dbReference type="NCBI Taxonomy" id="1442378"/>
    <lineage>
        <taxon>Eukaryota</taxon>
        <taxon>Fungi</taxon>
        <taxon>Dikarya</taxon>
        <taxon>Ascomycota</taxon>
        <taxon>Pezizomycotina</taxon>
        <taxon>Sordariomycetes</taxon>
        <taxon>Hypocreomycetidae</taxon>
        <taxon>Microascales</taxon>
        <taxon>Microascaceae</taxon>
        <taxon>Parascedosporium</taxon>
    </lineage>
</organism>
<dbReference type="InterPro" id="IPR024435">
    <property type="entry name" value="HisRS-related_dom"/>
</dbReference>
<dbReference type="GO" id="GO:0032543">
    <property type="term" value="P:mitochondrial translation"/>
    <property type="evidence" value="ECO:0007669"/>
    <property type="project" value="TreeGrafter"/>
</dbReference>
<evidence type="ECO:0000259" key="9">
    <source>
        <dbReference type="Pfam" id="PF12745"/>
    </source>
</evidence>
<dbReference type="GO" id="GO:0006427">
    <property type="term" value="P:histidyl-tRNA aminoacylation"/>
    <property type="evidence" value="ECO:0007669"/>
    <property type="project" value="TreeGrafter"/>
</dbReference>
<dbReference type="InterPro" id="IPR041715">
    <property type="entry name" value="HisRS-like_core"/>
</dbReference>
<dbReference type="PANTHER" id="PTHR11476:SF10">
    <property type="entry name" value="NON-SPECIFIC SERINE_THREONINE PROTEIN KINASE"/>
    <property type="match status" value="1"/>
</dbReference>
<dbReference type="InterPro" id="IPR045864">
    <property type="entry name" value="aa-tRNA-synth_II/BPL/LPL"/>
</dbReference>
<comment type="caution">
    <text evidence="11">The sequence shown here is derived from an EMBL/GenBank/DDBJ whole genome shotgun (WGS) entry which is preliminary data.</text>
</comment>
<evidence type="ECO:0000256" key="8">
    <source>
        <dbReference type="ARBA" id="ARBA00048679"/>
    </source>
</evidence>
<accession>A0A9P1MAK9</accession>
<feature type="domain" description="Histidyl tRNA synthetase-related" evidence="9">
    <location>
        <begin position="366"/>
        <end position="605"/>
    </location>
</feature>
<keyword evidence="6" id="KW-0067">ATP-binding</keyword>
<evidence type="ECO:0000256" key="2">
    <source>
        <dbReference type="ARBA" id="ARBA00022527"/>
    </source>
</evidence>
<keyword evidence="5" id="KW-0418">Kinase</keyword>
<name>A0A9P1MAK9_9PEZI</name>
<comment type="catalytic activity">
    <reaction evidence="7">
        <text>L-threonyl-[protein] + ATP = O-phospho-L-threonyl-[protein] + ADP + H(+)</text>
        <dbReference type="Rhea" id="RHEA:46608"/>
        <dbReference type="Rhea" id="RHEA-COMP:11060"/>
        <dbReference type="Rhea" id="RHEA-COMP:11605"/>
        <dbReference type="ChEBI" id="CHEBI:15378"/>
        <dbReference type="ChEBI" id="CHEBI:30013"/>
        <dbReference type="ChEBI" id="CHEBI:30616"/>
        <dbReference type="ChEBI" id="CHEBI:61977"/>
        <dbReference type="ChEBI" id="CHEBI:456216"/>
        <dbReference type="EC" id="2.7.11.1"/>
    </reaction>
</comment>
<evidence type="ECO:0000313" key="11">
    <source>
        <dbReference type="EMBL" id="CAI4213799.1"/>
    </source>
</evidence>
<proteinExistence type="predicted"/>
<comment type="catalytic activity">
    <reaction evidence="8">
        <text>L-seryl-[protein] + ATP = O-phospho-L-seryl-[protein] + ADP + H(+)</text>
        <dbReference type="Rhea" id="RHEA:17989"/>
        <dbReference type="Rhea" id="RHEA-COMP:9863"/>
        <dbReference type="Rhea" id="RHEA-COMP:11604"/>
        <dbReference type="ChEBI" id="CHEBI:15378"/>
        <dbReference type="ChEBI" id="CHEBI:29999"/>
        <dbReference type="ChEBI" id="CHEBI:30616"/>
        <dbReference type="ChEBI" id="CHEBI:83421"/>
        <dbReference type="ChEBI" id="CHEBI:456216"/>
        <dbReference type="EC" id="2.7.11.1"/>
    </reaction>
</comment>
<protein>
    <recommendedName>
        <fullName evidence="1">non-specific serine/threonine protein kinase</fullName>
        <ecNumber evidence="1">2.7.11.1</ecNumber>
    </recommendedName>
</protein>
<dbReference type="PANTHER" id="PTHR11476">
    <property type="entry name" value="HISTIDYL-TRNA SYNTHETASE"/>
    <property type="match status" value="1"/>
</dbReference>
<dbReference type="OrthoDB" id="341578at2759"/>
<feature type="domain" description="Class II Histidinyl-tRNA synthetase (HisRS)-like catalytic core" evidence="10">
    <location>
        <begin position="232"/>
        <end position="339"/>
    </location>
</feature>
<dbReference type="SUPFAM" id="SSF55681">
    <property type="entry name" value="Class II aaRS and biotin synthetases"/>
    <property type="match status" value="1"/>
</dbReference>
<sequence>MVKKSSLEAFWQVALSPTPYYREILATFFAGFSDKARDMAWDIEMPGPAALKKIMTDDIPLQKAVKENLEMVFHRHGALAVKRSKIYPRSRHYASNVVRLLGSDGTVLQLPYDLTMGLARLLAKHPATMPADKVYTFGTVFRSSKGMGQPVSLTEVDFDIISSNSRDLALKEAELLKVDRSLRRKTAEIISKLHVHGCTWQKTRQELRSEEVGVSATSVNELEKFDFKGPPAETFARLKDLFKGSDLYPKVVSTIGHINDIVDYANKMGVKTPIDFNPFCSVRESFYSGGMLFSCTSHGKAKEVFAAGGRYDSLIQEFRLNVGDGRDQERQRAVGFSLSWHTFVNLSKTGSSSAHNKRLEHESLQPGRVDVLVTSTDDLLRRSLGLEVLGTLWDNGISAELASHAGSTDELAFNVKDDDYSWLVVVKPDRSLRIKTMKRTDVPDEDMPMGHLLTWLQPKIQERDILASRARSAVQREHSSGIARRGHDQEVSVLVSQQKNKKMMRQSVIDQAQSSAAGFVEAMANGPILGVETSDGALTLIQSTPLSSVDGWKKLEQAAGSGGKGYVRQIHDELSGWKLELDAEKRQRHCFIYNFRTGKIIYYDLSI</sequence>
<evidence type="ECO:0000256" key="4">
    <source>
        <dbReference type="ARBA" id="ARBA00022741"/>
    </source>
</evidence>
<evidence type="ECO:0000256" key="6">
    <source>
        <dbReference type="ARBA" id="ARBA00022840"/>
    </source>
</evidence>
<keyword evidence="3" id="KW-0808">Transferase</keyword>
<dbReference type="Pfam" id="PF12745">
    <property type="entry name" value="HGTP_anticodon2"/>
    <property type="match status" value="1"/>
</dbReference>
<dbReference type="GO" id="GO:0005739">
    <property type="term" value="C:mitochondrion"/>
    <property type="evidence" value="ECO:0007669"/>
    <property type="project" value="TreeGrafter"/>
</dbReference>
<evidence type="ECO:0000256" key="3">
    <source>
        <dbReference type="ARBA" id="ARBA00022679"/>
    </source>
</evidence>
<dbReference type="Pfam" id="PF13393">
    <property type="entry name" value="tRNA-synt_His"/>
    <property type="match status" value="1"/>
</dbReference>
<keyword evidence="2" id="KW-0723">Serine/threonine-protein kinase</keyword>
<dbReference type="GO" id="GO:0003723">
    <property type="term" value="F:RNA binding"/>
    <property type="evidence" value="ECO:0007669"/>
    <property type="project" value="TreeGrafter"/>
</dbReference>
<reference evidence="11" key="1">
    <citation type="submission" date="2022-11" db="EMBL/GenBank/DDBJ databases">
        <authorList>
            <person name="Scott C."/>
            <person name="Bruce N."/>
        </authorList>
    </citation>
    <scope>NUCLEOTIDE SEQUENCE</scope>
</reference>
<dbReference type="EMBL" id="CALLCH030000009">
    <property type="protein sequence ID" value="CAI4213799.1"/>
    <property type="molecule type" value="Genomic_DNA"/>
</dbReference>
<dbReference type="GO" id="GO:0005829">
    <property type="term" value="C:cytosol"/>
    <property type="evidence" value="ECO:0007669"/>
    <property type="project" value="TreeGrafter"/>
</dbReference>
<keyword evidence="12" id="KW-1185">Reference proteome</keyword>
<dbReference type="EC" id="2.7.11.1" evidence="1"/>
<dbReference type="Gene3D" id="3.30.930.10">
    <property type="entry name" value="Bira Bifunctional Protein, Domain 2"/>
    <property type="match status" value="2"/>
</dbReference>
<dbReference type="GO" id="GO:0005524">
    <property type="term" value="F:ATP binding"/>
    <property type="evidence" value="ECO:0007669"/>
    <property type="project" value="UniProtKB-KW"/>
</dbReference>
<dbReference type="Proteomes" id="UP000838763">
    <property type="component" value="Unassembled WGS sequence"/>
</dbReference>
<evidence type="ECO:0000313" key="12">
    <source>
        <dbReference type="Proteomes" id="UP000838763"/>
    </source>
</evidence>
<dbReference type="InterPro" id="IPR036621">
    <property type="entry name" value="Anticodon-bd_dom_sf"/>
</dbReference>
<dbReference type="GO" id="GO:0004821">
    <property type="term" value="F:histidine-tRNA ligase activity"/>
    <property type="evidence" value="ECO:0007669"/>
    <property type="project" value="TreeGrafter"/>
</dbReference>
<evidence type="ECO:0000256" key="7">
    <source>
        <dbReference type="ARBA" id="ARBA00047899"/>
    </source>
</evidence>
<evidence type="ECO:0000256" key="5">
    <source>
        <dbReference type="ARBA" id="ARBA00022777"/>
    </source>
</evidence>
<keyword evidence="4" id="KW-0547">Nucleotide-binding</keyword>
<dbReference type="Gene3D" id="3.40.50.800">
    <property type="entry name" value="Anticodon-binding domain"/>
    <property type="match status" value="1"/>
</dbReference>